<feature type="region of interest" description="Disordered" evidence="1">
    <location>
        <begin position="1"/>
        <end position="68"/>
    </location>
</feature>
<dbReference type="Proteomes" id="UP001054821">
    <property type="component" value="Chromosome 1"/>
</dbReference>
<sequence length="121" mass="12783">MARHATGPDRFASTSRSSLAGFPRRKSRTPAASSTGLNRSFSVVAPQPPPPKPGPYRTSRIMNRSPGCSDSIMQSLRSARVGHSLEATHGVGCSVVGALEFRPPVGPLIPRRRIAPGNPAD</sequence>
<comment type="caution">
    <text evidence="2">The sequence shown here is derived from an EMBL/GenBank/DDBJ whole genome shotgun (WGS) entry which is preliminary data.</text>
</comment>
<feature type="compositionally biased region" description="Polar residues" evidence="1">
    <location>
        <begin position="30"/>
        <end position="41"/>
    </location>
</feature>
<keyword evidence="3" id="KW-1185">Reference proteome</keyword>
<name>A0AAD5F6D5_PRUDU</name>
<evidence type="ECO:0000313" key="2">
    <source>
        <dbReference type="EMBL" id="KAI5354962.1"/>
    </source>
</evidence>
<evidence type="ECO:0000313" key="3">
    <source>
        <dbReference type="Proteomes" id="UP001054821"/>
    </source>
</evidence>
<protein>
    <submittedName>
        <fullName evidence="2">Uncharacterized protein</fullName>
    </submittedName>
</protein>
<accession>A0AAD5F6D5</accession>
<proteinExistence type="predicted"/>
<dbReference type="EMBL" id="JAJFAZ020000001">
    <property type="protein sequence ID" value="KAI5354962.1"/>
    <property type="molecule type" value="Genomic_DNA"/>
</dbReference>
<reference evidence="2 3" key="1">
    <citation type="journal article" date="2022" name="G3 (Bethesda)">
        <title>Whole-genome sequence and methylome profiling of the almond [Prunus dulcis (Mill.) D.A. Webb] cultivar 'Nonpareil'.</title>
        <authorList>
            <person name="D'Amico-Willman K.M."/>
            <person name="Ouma W.Z."/>
            <person name="Meulia T."/>
            <person name="Sideli G.M."/>
            <person name="Gradziel T.M."/>
            <person name="Fresnedo-Ramirez J."/>
        </authorList>
    </citation>
    <scope>NUCLEOTIDE SEQUENCE [LARGE SCALE GENOMIC DNA]</scope>
    <source>
        <strain evidence="2">Clone GOH B32 T37-40</strain>
    </source>
</reference>
<organism evidence="2 3">
    <name type="scientific">Prunus dulcis</name>
    <name type="common">Almond</name>
    <name type="synonym">Amygdalus dulcis</name>
    <dbReference type="NCBI Taxonomy" id="3755"/>
    <lineage>
        <taxon>Eukaryota</taxon>
        <taxon>Viridiplantae</taxon>
        <taxon>Streptophyta</taxon>
        <taxon>Embryophyta</taxon>
        <taxon>Tracheophyta</taxon>
        <taxon>Spermatophyta</taxon>
        <taxon>Magnoliopsida</taxon>
        <taxon>eudicotyledons</taxon>
        <taxon>Gunneridae</taxon>
        <taxon>Pentapetalae</taxon>
        <taxon>rosids</taxon>
        <taxon>fabids</taxon>
        <taxon>Rosales</taxon>
        <taxon>Rosaceae</taxon>
        <taxon>Amygdaloideae</taxon>
        <taxon>Amygdaleae</taxon>
        <taxon>Prunus</taxon>
    </lineage>
</organism>
<gene>
    <name evidence="2" type="ORF">L3X38_007857</name>
</gene>
<evidence type="ECO:0000256" key="1">
    <source>
        <dbReference type="SAM" id="MobiDB-lite"/>
    </source>
</evidence>
<dbReference type="AlphaFoldDB" id="A0AAD5F6D5"/>